<evidence type="ECO:0000313" key="3">
    <source>
        <dbReference type="Proteomes" id="UP000325081"/>
    </source>
</evidence>
<dbReference type="AlphaFoldDB" id="A0A5A7RCE9"/>
<comment type="caution">
    <text evidence="2">The sequence shown here is derived from an EMBL/GenBank/DDBJ whole genome shotgun (WGS) entry which is preliminary data.</text>
</comment>
<keyword evidence="3" id="KW-1185">Reference proteome</keyword>
<dbReference type="Proteomes" id="UP000325081">
    <property type="component" value="Unassembled WGS sequence"/>
</dbReference>
<gene>
    <name evidence="2" type="ORF">STAS_31578</name>
</gene>
<feature type="region of interest" description="Disordered" evidence="1">
    <location>
        <begin position="364"/>
        <end position="384"/>
    </location>
</feature>
<evidence type="ECO:0000256" key="1">
    <source>
        <dbReference type="SAM" id="MobiDB-lite"/>
    </source>
</evidence>
<dbReference type="PANTHER" id="PTHR46250:SF15">
    <property type="entry name" value="OS01G0523800 PROTEIN"/>
    <property type="match status" value="1"/>
</dbReference>
<organism evidence="2 3">
    <name type="scientific">Striga asiatica</name>
    <name type="common">Asiatic witchweed</name>
    <name type="synonym">Buchnera asiatica</name>
    <dbReference type="NCBI Taxonomy" id="4170"/>
    <lineage>
        <taxon>Eukaryota</taxon>
        <taxon>Viridiplantae</taxon>
        <taxon>Streptophyta</taxon>
        <taxon>Embryophyta</taxon>
        <taxon>Tracheophyta</taxon>
        <taxon>Spermatophyta</taxon>
        <taxon>Magnoliopsida</taxon>
        <taxon>eudicotyledons</taxon>
        <taxon>Gunneridae</taxon>
        <taxon>Pentapetalae</taxon>
        <taxon>asterids</taxon>
        <taxon>lamiids</taxon>
        <taxon>Lamiales</taxon>
        <taxon>Orobanchaceae</taxon>
        <taxon>Buchnereae</taxon>
        <taxon>Striga</taxon>
    </lineage>
</organism>
<accession>A0A5A7RCE9</accession>
<feature type="compositionally biased region" description="Basic and acidic residues" evidence="1">
    <location>
        <begin position="114"/>
        <end position="124"/>
    </location>
</feature>
<reference evidence="3" key="1">
    <citation type="journal article" date="2019" name="Curr. Biol.">
        <title>Genome Sequence of Striga asiatica Provides Insight into the Evolution of Plant Parasitism.</title>
        <authorList>
            <person name="Yoshida S."/>
            <person name="Kim S."/>
            <person name="Wafula E.K."/>
            <person name="Tanskanen J."/>
            <person name="Kim Y.M."/>
            <person name="Honaas L."/>
            <person name="Yang Z."/>
            <person name="Spallek T."/>
            <person name="Conn C.E."/>
            <person name="Ichihashi Y."/>
            <person name="Cheong K."/>
            <person name="Cui S."/>
            <person name="Der J.P."/>
            <person name="Gundlach H."/>
            <person name="Jiao Y."/>
            <person name="Hori C."/>
            <person name="Ishida J.K."/>
            <person name="Kasahara H."/>
            <person name="Kiba T."/>
            <person name="Kim M.S."/>
            <person name="Koo N."/>
            <person name="Laohavisit A."/>
            <person name="Lee Y.H."/>
            <person name="Lumba S."/>
            <person name="McCourt P."/>
            <person name="Mortimer J.C."/>
            <person name="Mutuku J.M."/>
            <person name="Nomura T."/>
            <person name="Sasaki-Sekimoto Y."/>
            <person name="Seto Y."/>
            <person name="Wang Y."/>
            <person name="Wakatake T."/>
            <person name="Sakakibara H."/>
            <person name="Demura T."/>
            <person name="Yamaguchi S."/>
            <person name="Yoneyama K."/>
            <person name="Manabe R.I."/>
            <person name="Nelson D.C."/>
            <person name="Schulman A.H."/>
            <person name="Timko M.P."/>
            <person name="dePamphilis C.W."/>
            <person name="Choi D."/>
            <person name="Shirasu K."/>
        </authorList>
    </citation>
    <scope>NUCLEOTIDE SEQUENCE [LARGE SCALE GENOMIC DNA]</scope>
    <source>
        <strain evidence="3">cv. UVA1</strain>
    </source>
</reference>
<proteinExistence type="predicted"/>
<evidence type="ECO:0000313" key="2">
    <source>
        <dbReference type="EMBL" id="GER54021.1"/>
    </source>
</evidence>
<feature type="region of interest" description="Disordered" evidence="1">
    <location>
        <begin position="114"/>
        <end position="137"/>
    </location>
</feature>
<sequence>MKQVFPDTDIKAEPHISSKIKVWKKYHLSLSMMMEKSGFSLTQSGYLDVRDDQVWTEYLKWCDIFGKDRATGENATGFVDAVNGVFNMPSSPTTPNAPRRSETNNNTCPAEEHMHEEANVHDGECSVSAREKRSRKRKKIVEEDNQFVGMLSSFCKETAKNISDMVVRVGHAHDATKRRGKVYEVLKGMPNLTMEEKLLTTKYLCNKTEELDMFFSLDDDAREDVFYRMFFDKCRTMVEISRPSVFNSMWHDLARDLSDALHKAFDKGKVRMKIYRLKFHFESFNTFTYTRGVWVYPDDGTITVNTTYWNNLVGGEETPFQKFFRLFDFKWYKECVDLFVNREAADVNFDDGPGDMLEDPIEFTDSDEEPEDHDDHGIVPGATNIHPIDVENYEVQNVSGRRRYHPIDVEDYELKNEPGRRRSYPIDVEDEEVHEMDMEADSGIDSEE</sequence>
<protein>
    <submittedName>
        <fullName evidence="2">RNase H family protein</fullName>
    </submittedName>
</protein>
<name>A0A5A7RCE9_STRAF</name>
<dbReference type="EMBL" id="BKCP01010848">
    <property type="protein sequence ID" value="GER54021.1"/>
    <property type="molecule type" value="Genomic_DNA"/>
</dbReference>
<feature type="compositionally biased region" description="Acidic residues" evidence="1">
    <location>
        <begin position="427"/>
        <end position="448"/>
    </location>
</feature>
<feature type="region of interest" description="Disordered" evidence="1">
    <location>
        <begin position="416"/>
        <end position="448"/>
    </location>
</feature>
<dbReference type="PANTHER" id="PTHR46250">
    <property type="entry name" value="MYB/SANT-LIKE DNA-BINDING DOMAIN PROTEIN-RELATED"/>
    <property type="match status" value="1"/>
</dbReference>